<dbReference type="EMBL" id="NSKE01000003">
    <property type="protein sequence ID" value="PAU94856.1"/>
    <property type="molecule type" value="Genomic_DNA"/>
</dbReference>
<gene>
    <name evidence="1" type="ORF">CK503_05125</name>
</gene>
<sequence>MINLSHKKLDVWKLSIQLTAIIYEITLGFPKHELYGLTSQLRRASVSIPSNIAEGAARKSAKERCRFYEIARSSLVEVDTQLEIAQKLNYLSDKELIKVENKLEHIFAMLSNLIKNT</sequence>
<dbReference type="Pfam" id="PF05635">
    <property type="entry name" value="23S_rRNA_IVP"/>
    <property type="match status" value="1"/>
</dbReference>
<evidence type="ECO:0000313" key="1">
    <source>
        <dbReference type="EMBL" id="PAU94856.1"/>
    </source>
</evidence>
<protein>
    <submittedName>
        <fullName evidence="1">Four helix bundle protein</fullName>
    </submittedName>
</protein>
<reference evidence="1 2" key="1">
    <citation type="submission" date="2017-08" db="EMBL/GenBank/DDBJ databases">
        <title>Aliifodinibius alkalisoli sp. nov., isolated from saline alkaline soil.</title>
        <authorList>
            <person name="Liu D."/>
            <person name="Zhang G."/>
        </authorList>
    </citation>
    <scope>NUCLEOTIDE SEQUENCE [LARGE SCALE GENOMIC DNA]</scope>
    <source>
        <strain evidence="1 2">WN023</strain>
    </source>
</reference>
<accession>A0A2A2GAT5</accession>
<dbReference type="OrthoDB" id="9811959at2"/>
<evidence type="ECO:0000313" key="2">
    <source>
        <dbReference type="Proteomes" id="UP000218831"/>
    </source>
</evidence>
<name>A0A2A2GAT5_9BACT</name>
<dbReference type="AlphaFoldDB" id="A0A2A2GAT5"/>
<dbReference type="InterPro" id="IPR036583">
    <property type="entry name" value="23S_rRNA_IVS_sf"/>
</dbReference>
<organism evidence="1 2">
    <name type="scientific">Fodinibius salipaludis</name>
    <dbReference type="NCBI Taxonomy" id="2032627"/>
    <lineage>
        <taxon>Bacteria</taxon>
        <taxon>Pseudomonadati</taxon>
        <taxon>Balneolota</taxon>
        <taxon>Balneolia</taxon>
        <taxon>Balneolales</taxon>
        <taxon>Balneolaceae</taxon>
        <taxon>Fodinibius</taxon>
    </lineage>
</organism>
<dbReference type="PANTHER" id="PTHR38471:SF2">
    <property type="entry name" value="FOUR HELIX BUNDLE PROTEIN"/>
    <property type="match status" value="1"/>
</dbReference>
<dbReference type="Proteomes" id="UP000218831">
    <property type="component" value="Unassembled WGS sequence"/>
</dbReference>
<dbReference type="PANTHER" id="PTHR38471">
    <property type="entry name" value="FOUR HELIX BUNDLE PROTEIN"/>
    <property type="match status" value="1"/>
</dbReference>
<dbReference type="SUPFAM" id="SSF158446">
    <property type="entry name" value="IVS-encoded protein-like"/>
    <property type="match status" value="1"/>
</dbReference>
<dbReference type="NCBIfam" id="TIGR02436">
    <property type="entry name" value="four helix bundle protein"/>
    <property type="match status" value="1"/>
</dbReference>
<proteinExistence type="predicted"/>
<dbReference type="InterPro" id="IPR012657">
    <property type="entry name" value="23S_rRNA-intervening_sequence"/>
</dbReference>
<keyword evidence="2" id="KW-1185">Reference proteome</keyword>
<comment type="caution">
    <text evidence="1">The sequence shown here is derived from an EMBL/GenBank/DDBJ whole genome shotgun (WGS) entry which is preliminary data.</text>
</comment>
<dbReference type="CDD" id="cd16377">
    <property type="entry name" value="23S_rRNA_IVP_like"/>
    <property type="match status" value="1"/>
</dbReference>
<dbReference type="RefSeq" id="WP_095605723.1">
    <property type="nucleotide sequence ID" value="NZ_NSKE01000003.1"/>
</dbReference>
<dbReference type="Gene3D" id="1.20.1440.60">
    <property type="entry name" value="23S rRNA-intervening sequence"/>
    <property type="match status" value="1"/>
</dbReference>